<accession>A0AAD9YBY5</accession>
<gene>
    <name evidence="1" type="ORF">CKAH01_17480</name>
</gene>
<proteinExistence type="predicted"/>
<sequence>MKPRAGDSRRAEVSLLGVRRLALAGDVDGPDGISIASGPSTVWIVSEDPEDLHRSSFMARIDAEAAVDGSRYESLQALVSDMTRE</sequence>
<dbReference type="AlphaFoldDB" id="A0AAD9YBY5"/>
<organism evidence="1 2">
    <name type="scientific">Colletotrichum kahawae</name>
    <name type="common">Coffee berry disease fungus</name>
    <dbReference type="NCBI Taxonomy" id="34407"/>
    <lineage>
        <taxon>Eukaryota</taxon>
        <taxon>Fungi</taxon>
        <taxon>Dikarya</taxon>
        <taxon>Ascomycota</taxon>
        <taxon>Pezizomycotina</taxon>
        <taxon>Sordariomycetes</taxon>
        <taxon>Hypocreomycetidae</taxon>
        <taxon>Glomerellales</taxon>
        <taxon>Glomerellaceae</taxon>
        <taxon>Colletotrichum</taxon>
        <taxon>Colletotrichum gloeosporioides species complex</taxon>
    </lineage>
</organism>
<reference evidence="1" key="1">
    <citation type="submission" date="2023-02" db="EMBL/GenBank/DDBJ databases">
        <title>Colletotrichum kahawae CIFC_Que2 genome sequencing and assembly.</title>
        <authorList>
            <person name="Baroncelli R."/>
        </authorList>
    </citation>
    <scope>NUCLEOTIDE SEQUENCE</scope>
    <source>
        <strain evidence="1">CIFC_Que2</strain>
    </source>
</reference>
<evidence type="ECO:0000313" key="2">
    <source>
        <dbReference type="Proteomes" id="UP001281614"/>
    </source>
</evidence>
<dbReference type="EMBL" id="VYYT01000232">
    <property type="protein sequence ID" value="KAK2754325.1"/>
    <property type="molecule type" value="Genomic_DNA"/>
</dbReference>
<comment type="caution">
    <text evidence="1">The sequence shown here is derived from an EMBL/GenBank/DDBJ whole genome shotgun (WGS) entry which is preliminary data.</text>
</comment>
<evidence type="ECO:0000313" key="1">
    <source>
        <dbReference type="EMBL" id="KAK2754325.1"/>
    </source>
</evidence>
<protein>
    <submittedName>
        <fullName evidence="1">Uncharacterized protein</fullName>
    </submittedName>
</protein>
<dbReference type="Proteomes" id="UP001281614">
    <property type="component" value="Unassembled WGS sequence"/>
</dbReference>
<name>A0AAD9YBY5_COLKA</name>
<keyword evidence="2" id="KW-1185">Reference proteome</keyword>